<keyword evidence="2" id="KW-1185">Reference proteome</keyword>
<dbReference type="AlphaFoldDB" id="A0A128F5K2"/>
<organism evidence="1 2">
    <name type="scientific">Grimontia marina</name>
    <dbReference type="NCBI Taxonomy" id="646534"/>
    <lineage>
        <taxon>Bacteria</taxon>
        <taxon>Pseudomonadati</taxon>
        <taxon>Pseudomonadota</taxon>
        <taxon>Gammaproteobacteria</taxon>
        <taxon>Vibrionales</taxon>
        <taxon>Vibrionaceae</taxon>
        <taxon>Grimontia</taxon>
    </lineage>
</organism>
<proteinExistence type="predicted"/>
<dbReference type="EMBL" id="FIZY01000014">
    <property type="protein sequence ID" value="CZF81571.1"/>
    <property type="molecule type" value="Genomic_DNA"/>
</dbReference>
<protein>
    <submittedName>
        <fullName evidence="1">Uncharacterized protein</fullName>
    </submittedName>
</protein>
<gene>
    <name evidence="1" type="ORF">GMA8713_01888</name>
</gene>
<evidence type="ECO:0000313" key="2">
    <source>
        <dbReference type="Proteomes" id="UP000073601"/>
    </source>
</evidence>
<name>A0A128F5K2_9GAMM</name>
<reference evidence="2" key="1">
    <citation type="submission" date="2016-02" db="EMBL/GenBank/DDBJ databases">
        <authorList>
            <person name="Rodrigo-Torres Lidia"/>
            <person name="Arahal R.David."/>
        </authorList>
    </citation>
    <scope>NUCLEOTIDE SEQUENCE [LARGE SCALE GENOMIC DNA]</scope>
    <source>
        <strain evidence="2">CECT 8713</strain>
    </source>
</reference>
<evidence type="ECO:0000313" key="1">
    <source>
        <dbReference type="EMBL" id="CZF81571.1"/>
    </source>
</evidence>
<sequence>MILLPLFYPLDAGKTSSLVLDPIKIVRSQRLWDPISDHPLKKYLSIQPPKA</sequence>
<accession>A0A128F5K2</accession>
<dbReference type="Proteomes" id="UP000073601">
    <property type="component" value="Unassembled WGS sequence"/>
</dbReference>